<dbReference type="SUPFAM" id="SSF53335">
    <property type="entry name" value="S-adenosyl-L-methionine-dependent methyltransferases"/>
    <property type="match status" value="1"/>
</dbReference>
<feature type="domain" description="Methyltransferase type 11" evidence="1">
    <location>
        <begin position="32"/>
        <end position="128"/>
    </location>
</feature>
<dbReference type="Gene3D" id="3.40.50.150">
    <property type="entry name" value="Vaccinia Virus protein VP39"/>
    <property type="match status" value="1"/>
</dbReference>
<dbReference type="AlphaFoldDB" id="A0AA43XHD6"/>
<dbReference type="RefSeq" id="WP_160718258.1">
    <property type="nucleotide sequence ID" value="NZ_SUMG01000001.1"/>
</dbReference>
<dbReference type="GO" id="GO:0008757">
    <property type="term" value="F:S-adenosylmethionine-dependent methyltransferase activity"/>
    <property type="evidence" value="ECO:0007669"/>
    <property type="project" value="InterPro"/>
</dbReference>
<organism evidence="2 3">
    <name type="scientific">Isachenkonia alkalipeptolytica</name>
    <dbReference type="NCBI Taxonomy" id="2565777"/>
    <lineage>
        <taxon>Bacteria</taxon>
        <taxon>Bacillati</taxon>
        <taxon>Bacillota</taxon>
        <taxon>Clostridia</taxon>
        <taxon>Eubacteriales</taxon>
        <taxon>Clostridiaceae</taxon>
        <taxon>Isachenkonia</taxon>
    </lineage>
</organism>
<dbReference type="Pfam" id="PF08241">
    <property type="entry name" value="Methyltransf_11"/>
    <property type="match status" value="1"/>
</dbReference>
<dbReference type="PANTHER" id="PTHR45036:SF1">
    <property type="entry name" value="METHYLTRANSFERASE LIKE 7A"/>
    <property type="match status" value="1"/>
</dbReference>
<evidence type="ECO:0000313" key="3">
    <source>
        <dbReference type="Proteomes" id="UP000449710"/>
    </source>
</evidence>
<dbReference type="InterPro" id="IPR013216">
    <property type="entry name" value="Methyltransf_11"/>
</dbReference>
<dbReference type="Proteomes" id="UP000449710">
    <property type="component" value="Unassembled WGS sequence"/>
</dbReference>
<accession>A0AA43XHD6</accession>
<reference evidence="2 3" key="1">
    <citation type="submission" date="2019-04" db="EMBL/GenBank/DDBJ databases">
        <title>Isachenkonia alkalipeptolytica gen. nov. sp. nov. a new anaerobic, alkiliphilic organothrophic bacterium capable to reduce synthesized ferrihydrite isolated from a soda lake.</title>
        <authorList>
            <person name="Toshchakov S.V."/>
            <person name="Zavarzina D.G."/>
            <person name="Zhilina T.N."/>
            <person name="Kostrikina N.A."/>
            <person name="Kublanov I.V."/>
        </authorList>
    </citation>
    <scope>NUCLEOTIDE SEQUENCE [LARGE SCALE GENOMIC DNA]</scope>
    <source>
        <strain evidence="2 3">Z-1701</strain>
    </source>
</reference>
<gene>
    <name evidence="2" type="ORF">ISALK_00410</name>
</gene>
<dbReference type="InterPro" id="IPR052356">
    <property type="entry name" value="Thiol_S-MT"/>
</dbReference>
<dbReference type="InterPro" id="IPR029063">
    <property type="entry name" value="SAM-dependent_MTases_sf"/>
</dbReference>
<dbReference type="GO" id="GO:0032259">
    <property type="term" value="P:methylation"/>
    <property type="evidence" value="ECO:0007669"/>
    <property type="project" value="UniProtKB-KW"/>
</dbReference>
<keyword evidence="3" id="KW-1185">Reference proteome</keyword>
<evidence type="ECO:0000259" key="1">
    <source>
        <dbReference type="Pfam" id="PF08241"/>
    </source>
</evidence>
<sequence>MAMYDLFMKPFEEKGLKGLRKKLIPKARGSVLEIGPGTGLNLPYYDPEKISSLVLMDRELNRRVLEKKLQGYPALNPDLREENVTALPYPEASFDTVIFTLVFCTVADATKGFKEIKRVLKKDGKIIFIEHIRPETEPLGKTFDILTPLWKRLAKGCHLNRKTEEHLQSLGFQLELEPKLMQSIFVGGTGNLKKTAP</sequence>
<comment type="caution">
    <text evidence="2">The sequence shown here is derived from an EMBL/GenBank/DDBJ whole genome shotgun (WGS) entry which is preliminary data.</text>
</comment>
<dbReference type="EMBL" id="SUMG01000001">
    <property type="protein sequence ID" value="NBG86950.1"/>
    <property type="molecule type" value="Genomic_DNA"/>
</dbReference>
<dbReference type="CDD" id="cd02440">
    <property type="entry name" value="AdoMet_MTases"/>
    <property type="match status" value="1"/>
</dbReference>
<name>A0AA43XHD6_9CLOT</name>
<evidence type="ECO:0000313" key="2">
    <source>
        <dbReference type="EMBL" id="NBG86950.1"/>
    </source>
</evidence>
<protein>
    <submittedName>
        <fullName evidence="2">Class I SAM-dependent methyltransferase</fullName>
    </submittedName>
</protein>
<dbReference type="PANTHER" id="PTHR45036">
    <property type="entry name" value="METHYLTRANSFERASE LIKE 7B"/>
    <property type="match status" value="1"/>
</dbReference>
<proteinExistence type="predicted"/>
<keyword evidence="2" id="KW-0808">Transferase</keyword>
<keyword evidence="2" id="KW-0489">Methyltransferase</keyword>